<dbReference type="GO" id="GO:0030288">
    <property type="term" value="C:outer membrane-bounded periplasmic space"/>
    <property type="evidence" value="ECO:0007669"/>
    <property type="project" value="UniProtKB-ARBA"/>
</dbReference>
<accession>A0A6S7DS01</accession>
<dbReference type="GO" id="GO:1904680">
    <property type="term" value="F:peptide transmembrane transporter activity"/>
    <property type="evidence" value="ECO:0007669"/>
    <property type="project" value="TreeGrafter"/>
</dbReference>
<organism evidence="5 6">
    <name type="scientific">Achromobacter pulmonis</name>
    <dbReference type="NCBI Taxonomy" id="1389932"/>
    <lineage>
        <taxon>Bacteria</taxon>
        <taxon>Pseudomonadati</taxon>
        <taxon>Pseudomonadota</taxon>
        <taxon>Betaproteobacteria</taxon>
        <taxon>Burkholderiales</taxon>
        <taxon>Alcaligenaceae</taxon>
        <taxon>Achromobacter</taxon>
    </lineage>
</organism>
<proteinExistence type="inferred from homology"/>
<reference evidence="5 6" key="1">
    <citation type="submission" date="2020-04" db="EMBL/GenBank/DDBJ databases">
        <authorList>
            <person name="De Canck E."/>
        </authorList>
    </citation>
    <scope>NUCLEOTIDE SEQUENCE [LARGE SCALE GENOMIC DNA]</scope>
    <source>
        <strain evidence="5 6">LMG 26788</strain>
    </source>
</reference>
<dbReference type="Gene3D" id="3.90.76.10">
    <property type="entry name" value="Dipeptide-binding Protein, Domain 1"/>
    <property type="match status" value="1"/>
</dbReference>
<dbReference type="EMBL" id="CADIKZ010000002">
    <property type="protein sequence ID" value="CAB3836071.1"/>
    <property type="molecule type" value="Genomic_DNA"/>
</dbReference>
<dbReference type="InterPro" id="IPR030678">
    <property type="entry name" value="Peptide/Ni-bd"/>
</dbReference>
<feature type="domain" description="Solute-binding protein family 5" evidence="4">
    <location>
        <begin position="84"/>
        <end position="434"/>
    </location>
</feature>
<evidence type="ECO:0000259" key="4">
    <source>
        <dbReference type="Pfam" id="PF00496"/>
    </source>
</evidence>
<dbReference type="Proteomes" id="UP000494203">
    <property type="component" value="Unassembled WGS sequence"/>
</dbReference>
<gene>
    <name evidence="5" type="primary">dppA_1</name>
    <name evidence="5" type="ORF">LMG26788_01005</name>
</gene>
<dbReference type="PANTHER" id="PTHR30290">
    <property type="entry name" value="PERIPLASMIC BINDING COMPONENT OF ABC TRANSPORTER"/>
    <property type="match status" value="1"/>
</dbReference>
<keyword evidence="6" id="KW-1185">Reference proteome</keyword>
<dbReference type="PIRSF" id="PIRSF002741">
    <property type="entry name" value="MppA"/>
    <property type="match status" value="1"/>
</dbReference>
<sequence length="520" mass="57697">MIDAGWVRWFGRALVACLAMVCSGLMASSAWAQSDKPAAPPEELKIAYPVDVPSWDPTAVTFPAGQSLYKAVFDSALFIDGDLKLQPALIKSWRWLDDKNMRLGIVLRDDVTFHDGSKLTTDDFKFSFLDRPKQDKRLAINGFFGALQDIQVSSPTEATMVFSTPTPTAPNYLGFLTSYILPHAYFEKVGEDGFQAAPIGAGPYKVVRYERGSRVVLEAYDKYWGPKPAIKRVVFEFVPDSSARVAMLESSRADVAVQIPLREVNRLNKSPALKAEVYPYSEIFILQIPSYVPAFQNEHVRRALHLAINKQAISKAFYANVAKPLSVLATPGSPGDVAGFNYAFDKAAAQAELARAGYGPDKPLKIQFLSTNNTFPSDYEMARAIVQMWSQIGVQADLQEITLAKYLELSHSSKVPGVMLYSWANATGDPEIFAGKILDPRLRFSTWKEPELAKTIDALAAQADPDKRIQGYRDLARLATEHAWSLPLLQSVATVASKKSVDMQVYQTGYILPATYRWSR</sequence>
<dbReference type="PANTHER" id="PTHR30290:SF38">
    <property type="entry name" value="D,D-DIPEPTIDE-BINDING PERIPLASMIC PROTEIN DDPA-RELATED"/>
    <property type="match status" value="1"/>
</dbReference>
<dbReference type="Gene3D" id="3.40.190.10">
    <property type="entry name" value="Periplasmic binding protein-like II"/>
    <property type="match status" value="1"/>
</dbReference>
<dbReference type="GO" id="GO:0043190">
    <property type="term" value="C:ATP-binding cassette (ABC) transporter complex"/>
    <property type="evidence" value="ECO:0007669"/>
    <property type="project" value="InterPro"/>
</dbReference>
<comment type="similarity">
    <text evidence="1">Belongs to the bacterial solute-binding protein 5 family.</text>
</comment>
<evidence type="ECO:0000256" key="3">
    <source>
        <dbReference type="SAM" id="SignalP"/>
    </source>
</evidence>
<evidence type="ECO:0000256" key="1">
    <source>
        <dbReference type="ARBA" id="ARBA00005695"/>
    </source>
</evidence>
<evidence type="ECO:0000313" key="5">
    <source>
        <dbReference type="EMBL" id="CAB3836071.1"/>
    </source>
</evidence>
<dbReference type="InterPro" id="IPR000914">
    <property type="entry name" value="SBP_5_dom"/>
</dbReference>
<dbReference type="AlphaFoldDB" id="A0A6S7DS01"/>
<dbReference type="GO" id="GO:0015833">
    <property type="term" value="P:peptide transport"/>
    <property type="evidence" value="ECO:0007669"/>
    <property type="project" value="TreeGrafter"/>
</dbReference>
<dbReference type="SUPFAM" id="SSF53850">
    <property type="entry name" value="Periplasmic binding protein-like II"/>
    <property type="match status" value="1"/>
</dbReference>
<dbReference type="Gene3D" id="3.10.105.10">
    <property type="entry name" value="Dipeptide-binding Protein, Domain 3"/>
    <property type="match status" value="1"/>
</dbReference>
<name>A0A6S7DS01_9BURK</name>
<evidence type="ECO:0000256" key="2">
    <source>
        <dbReference type="ARBA" id="ARBA00022729"/>
    </source>
</evidence>
<feature type="chain" id="PRO_5028816395" evidence="3">
    <location>
        <begin position="33"/>
        <end position="520"/>
    </location>
</feature>
<dbReference type="Pfam" id="PF00496">
    <property type="entry name" value="SBP_bac_5"/>
    <property type="match status" value="1"/>
</dbReference>
<feature type="signal peptide" evidence="3">
    <location>
        <begin position="1"/>
        <end position="32"/>
    </location>
</feature>
<evidence type="ECO:0000313" key="6">
    <source>
        <dbReference type="Proteomes" id="UP000494203"/>
    </source>
</evidence>
<dbReference type="InterPro" id="IPR039424">
    <property type="entry name" value="SBP_5"/>
</dbReference>
<protein>
    <submittedName>
        <fullName evidence="5">Periplasmic dipeptide transport protein</fullName>
    </submittedName>
</protein>
<keyword evidence="2 3" id="KW-0732">Signal</keyword>